<gene>
    <name evidence="2" type="ORF">GUITHDRAFT_112687</name>
</gene>
<feature type="compositionally biased region" description="Pro residues" evidence="1">
    <location>
        <begin position="140"/>
        <end position="157"/>
    </location>
</feature>
<organism evidence="2">
    <name type="scientific">Guillardia theta (strain CCMP2712)</name>
    <name type="common">Cryptophyte</name>
    <dbReference type="NCBI Taxonomy" id="905079"/>
    <lineage>
        <taxon>Eukaryota</taxon>
        <taxon>Cryptophyceae</taxon>
        <taxon>Pyrenomonadales</taxon>
        <taxon>Geminigeraceae</taxon>
        <taxon>Guillardia</taxon>
    </lineage>
</organism>
<dbReference type="Proteomes" id="UP000011087">
    <property type="component" value="Unassembled WGS sequence"/>
</dbReference>
<evidence type="ECO:0000313" key="4">
    <source>
        <dbReference type="Proteomes" id="UP000011087"/>
    </source>
</evidence>
<feature type="compositionally biased region" description="Basic and acidic residues" evidence="1">
    <location>
        <begin position="86"/>
        <end position="104"/>
    </location>
</feature>
<evidence type="ECO:0000313" key="3">
    <source>
        <dbReference type="EnsemblProtists" id="EKX41215"/>
    </source>
</evidence>
<name>L1IZF9_GUITC</name>
<feature type="compositionally biased region" description="Acidic residues" evidence="1">
    <location>
        <begin position="202"/>
        <end position="212"/>
    </location>
</feature>
<dbReference type="EnsemblProtists" id="EKX41215">
    <property type="protein sequence ID" value="EKX41215"/>
    <property type="gene ID" value="GUITHDRAFT_112687"/>
</dbReference>
<reference evidence="4" key="2">
    <citation type="submission" date="2012-11" db="EMBL/GenBank/DDBJ databases">
        <authorList>
            <person name="Kuo A."/>
            <person name="Curtis B.A."/>
            <person name="Tanifuji G."/>
            <person name="Burki F."/>
            <person name="Gruber A."/>
            <person name="Irimia M."/>
            <person name="Maruyama S."/>
            <person name="Arias M.C."/>
            <person name="Ball S.G."/>
            <person name="Gile G.H."/>
            <person name="Hirakawa Y."/>
            <person name="Hopkins J.F."/>
            <person name="Rensing S.A."/>
            <person name="Schmutz J."/>
            <person name="Symeonidi A."/>
            <person name="Elias M."/>
            <person name="Eveleigh R.J."/>
            <person name="Herman E.K."/>
            <person name="Klute M.J."/>
            <person name="Nakayama T."/>
            <person name="Obornik M."/>
            <person name="Reyes-Prieto A."/>
            <person name="Armbrust E.V."/>
            <person name="Aves S.J."/>
            <person name="Beiko R.G."/>
            <person name="Coutinho P."/>
            <person name="Dacks J.B."/>
            <person name="Durnford D.G."/>
            <person name="Fast N.M."/>
            <person name="Green B.R."/>
            <person name="Grisdale C."/>
            <person name="Hempe F."/>
            <person name="Henrissat B."/>
            <person name="Hoppner M.P."/>
            <person name="Ishida K.-I."/>
            <person name="Kim E."/>
            <person name="Koreny L."/>
            <person name="Kroth P.G."/>
            <person name="Liu Y."/>
            <person name="Malik S.-B."/>
            <person name="Maier U.G."/>
            <person name="McRose D."/>
            <person name="Mock T."/>
            <person name="Neilson J.A."/>
            <person name="Onodera N.T."/>
            <person name="Poole A.M."/>
            <person name="Pritham E.J."/>
            <person name="Richards T.A."/>
            <person name="Rocap G."/>
            <person name="Roy S.W."/>
            <person name="Sarai C."/>
            <person name="Schaack S."/>
            <person name="Shirato S."/>
            <person name="Slamovits C.H."/>
            <person name="Spencer D.F."/>
            <person name="Suzuki S."/>
            <person name="Worden A.Z."/>
            <person name="Zauner S."/>
            <person name="Barry K."/>
            <person name="Bell C."/>
            <person name="Bharti A.K."/>
            <person name="Crow J.A."/>
            <person name="Grimwood J."/>
            <person name="Kramer R."/>
            <person name="Lindquist E."/>
            <person name="Lucas S."/>
            <person name="Salamov A."/>
            <person name="McFadden G.I."/>
            <person name="Lane C.E."/>
            <person name="Keeling P.J."/>
            <person name="Gray M.W."/>
            <person name="Grigoriev I.V."/>
            <person name="Archibald J.M."/>
        </authorList>
    </citation>
    <scope>NUCLEOTIDE SEQUENCE</scope>
    <source>
        <strain evidence="4">CCMP2712</strain>
    </source>
</reference>
<reference evidence="2 4" key="1">
    <citation type="journal article" date="2012" name="Nature">
        <title>Algal genomes reveal evolutionary mosaicism and the fate of nucleomorphs.</title>
        <authorList>
            <consortium name="DOE Joint Genome Institute"/>
            <person name="Curtis B.A."/>
            <person name="Tanifuji G."/>
            <person name="Burki F."/>
            <person name="Gruber A."/>
            <person name="Irimia M."/>
            <person name="Maruyama S."/>
            <person name="Arias M.C."/>
            <person name="Ball S.G."/>
            <person name="Gile G.H."/>
            <person name="Hirakawa Y."/>
            <person name="Hopkins J.F."/>
            <person name="Kuo A."/>
            <person name="Rensing S.A."/>
            <person name="Schmutz J."/>
            <person name="Symeonidi A."/>
            <person name="Elias M."/>
            <person name="Eveleigh R.J."/>
            <person name="Herman E.K."/>
            <person name="Klute M.J."/>
            <person name="Nakayama T."/>
            <person name="Obornik M."/>
            <person name="Reyes-Prieto A."/>
            <person name="Armbrust E.V."/>
            <person name="Aves S.J."/>
            <person name="Beiko R.G."/>
            <person name="Coutinho P."/>
            <person name="Dacks J.B."/>
            <person name="Durnford D.G."/>
            <person name="Fast N.M."/>
            <person name="Green B.R."/>
            <person name="Grisdale C.J."/>
            <person name="Hempel F."/>
            <person name="Henrissat B."/>
            <person name="Hoppner M.P."/>
            <person name="Ishida K."/>
            <person name="Kim E."/>
            <person name="Koreny L."/>
            <person name="Kroth P.G."/>
            <person name="Liu Y."/>
            <person name="Malik S.B."/>
            <person name="Maier U.G."/>
            <person name="McRose D."/>
            <person name="Mock T."/>
            <person name="Neilson J.A."/>
            <person name="Onodera N.T."/>
            <person name="Poole A.M."/>
            <person name="Pritham E.J."/>
            <person name="Richards T.A."/>
            <person name="Rocap G."/>
            <person name="Roy S.W."/>
            <person name="Sarai C."/>
            <person name="Schaack S."/>
            <person name="Shirato S."/>
            <person name="Slamovits C.H."/>
            <person name="Spencer D.F."/>
            <person name="Suzuki S."/>
            <person name="Worden A.Z."/>
            <person name="Zauner S."/>
            <person name="Barry K."/>
            <person name="Bell C."/>
            <person name="Bharti A.K."/>
            <person name="Crow J.A."/>
            <person name="Grimwood J."/>
            <person name="Kramer R."/>
            <person name="Lindquist E."/>
            <person name="Lucas S."/>
            <person name="Salamov A."/>
            <person name="McFadden G.I."/>
            <person name="Lane C.E."/>
            <person name="Keeling P.J."/>
            <person name="Gray M.W."/>
            <person name="Grigoriev I.V."/>
            <person name="Archibald J.M."/>
        </authorList>
    </citation>
    <scope>NUCLEOTIDE SEQUENCE</scope>
    <source>
        <strain evidence="2 4">CCMP2712</strain>
    </source>
</reference>
<dbReference type="PaxDb" id="55529-EKX41215"/>
<evidence type="ECO:0000256" key="1">
    <source>
        <dbReference type="SAM" id="MobiDB-lite"/>
    </source>
</evidence>
<protein>
    <submittedName>
        <fullName evidence="2 3">Uncharacterized protein</fullName>
    </submittedName>
</protein>
<reference evidence="3" key="3">
    <citation type="submission" date="2016-03" db="UniProtKB">
        <authorList>
            <consortium name="EnsemblProtists"/>
        </authorList>
    </citation>
    <scope>IDENTIFICATION</scope>
</reference>
<accession>L1IZF9</accession>
<feature type="region of interest" description="Disordered" evidence="1">
    <location>
        <begin position="60"/>
        <end position="104"/>
    </location>
</feature>
<sequence length="212" mass="23647">MEEQKETLRVGFMSLDEKHRDLEVKYKNKEREVESLTLKLNLMESNQIMLKQKCEELEGQIRDMQTKHPPQDASEDGTATSEADADVVHEFNSERSKSSLDAIRQDNEKLKRELSQALEAQTVLNKQLESLRCGARTAPKPIPAISPAPAAASPPPALRDAEENSLMRHSAEVLSDSEDEKTDDVLSRGTNQAAAYAHVDGDEIDDFGSESR</sequence>
<keyword evidence="4" id="KW-1185">Reference proteome</keyword>
<feature type="compositionally biased region" description="Basic and acidic residues" evidence="1">
    <location>
        <begin position="60"/>
        <end position="70"/>
    </location>
</feature>
<evidence type="ECO:0000313" key="2">
    <source>
        <dbReference type="EMBL" id="EKX41215.1"/>
    </source>
</evidence>
<dbReference type="GeneID" id="17297871"/>
<dbReference type="HOGENOM" id="CLU_1301766_0_0_1"/>
<dbReference type="AlphaFoldDB" id="L1IZF9"/>
<feature type="region of interest" description="Disordered" evidence="1">
    <location>
        <begin position="138"/>
        <end position="212"/>
    </location>
</feature>
<proteinExistence type="predicted"/>
<dbReference type="RefSeq" id="XP_005828195.1">
    <property type="nucleotide sequence ID" value="XM_005828138.1"/>
</dbReference>
<dbReference type="EMBL" id="JH993025">
    <property type="protein sequence ID" value="EKX41215.1"/>
    <property type="molecule type" value="Genomic_DNA"/>
</dbReference>
<dbReference type="KEGG" id="gtt:GUITHDRAFT_112687"/>
<feature type="compositionally biased region" description="Basic and acidic residues" evidence="1">
    <location>
        <begin position="159"/>
        <end position="171"/>
    </location>
</feature>